<proteinExistence type="predicted"/>
<keyword evidence="1" id="KW-0520">NAD</keyword>
<dbReference type="InterPro" id="IPR001509">
    <property type="entry name" value="Epimerase_deHydtase"/>
</dbReference>
<dbReference type="OrthoDB" id="9811743at2"/>
<reference evidence="3 4" key="1">
    <citation type="submission" date="2019-05" db="EMBL/GenBank/DDBJ databases">
        <authorList>
            <person name="Narsing Rao M.P."/>
            <person name="Li W.J."/>
        </authorList>
    </citation>
    <scope>NUCLEOTIDE SEQUENCE [LARGE SCALE GENOMIC DNA]</scope>
    <source>
        <strain evidence="3 4">SYSU_K30003</strain>
    </source>
</reference>
<dbReference type="Pfam" id="PF01370">
    <property type="entry name" value="Epimerase"/>
    <property type="match status" value="1"/>
</dbReference>
<comment type="caution">
    <text evidence="3">The sequence shown here is derived from an EMBL/GenBank/DDBJ whole genome shotgun (WGS) entry which is preliminary data.</text>
</comment>
<name>A0A5R9GAI6_9BACL</name>
<accession>A0A5R9GAI6</accession>
<dbReference type="PRINTS" id="PR01713">
    <property type="entry name" value="NUCEPIMERASE"/>
</dbReference>
<dbReference type="SUPFAM" id="SSF51735">
    <property type="entry name" value="NAD(P)-binding Rossmann-fold domains"/>
    <property type="match status" value="1"/>
</dbReference>
<evidence type="ECO:0000256" key="1">
    <source>
        <dbReference type="ARBA" id="ARBA00023027"/>
    </source>
</evidence>
<gene>
    <name evidence="3" type="ORF">FE782_04180</name>
</gene>
<dbReference type="Gene3D" id="3.40.50.720">
    <property type="entry name" value="NAD(P)-binding Rossmann-like Domain"/>
    <property type="match status" value="1"/>
</dbReference>
<dbReference type="RefSeq" id="WP_138192795.1">
    <property type="nucleotide sequence ID" value="NZ_VCIW01000002.1"/>
</dbReference>
<sequence>MKIVITGAAGFIGSHLSEALLASGHDVTGVDQIGAHPAKFVKEDNLKEAIRHPRFVWMPADLLSIDLDALFADADVVFHLAGIAGVRGSWGSSFKDYLHANVLLTQNVLEACKRAPRLKKLVYASSSSVYGGGGGAYSSEDSPTRPISPYGLTKLAGEQLCHVYHHEFGVPYTALRFFTVYGPRQRPDMGFHRFMKAALFDEPLPLYGNGEQTRDFTYVSDLVQANVAAMTYGVHGTVFNVGGVETATVNDVLRRIETLAGKPLRIERLPEQPGDPFATRADVSLARRELGYAPAVSLEEGMARQWAYIVRLYGSEVKP</sequence>
<dbReference type="Proteomes" id="UP000309676">
    <property type="component" value="Unassembled WGS sequence"/>
</dbReference>
<dbReference type="InterPro" id="IPR036291">
    <property type="entry name" value="NAD(P)-bd_dom_sf"/>
</dbReference>
<evidence type="ECO:0000313" key="4">
    <source>
        <dbReference type="Proteomes" id="UP000309676"/>
    </source>
</evidence>
<protein>
    <submittedName>
        <fullName evidence="3">NAD-dependent epimerase/dehydratase family protein</fullName>
    </submittedName>
</protein>
<feature type="domain" description="NAD-dependent epimerase/dehydratase" evidence="2">
    <location>
        <begin position="3"/>
        <end position="242"/>
    </location>
</feature>
<organism evidence="3 4">
    <name type="scientific">Paenibacillus antri</name>
    <dbReference type="NCBI Taxonomy" id="2582848"/>
    <lineage>
        <taxon>Bacteria</taxon>
        <taxon>Bacillati</taxon>
        <taxon>Bacillota</taxon>
        <taxon>Bacilli</taxon>
        <taxon>Bacillales</taxon>
        <taxon>Paenibacillaceae</taxon>
        <taxon>Paenibacillus</taxon>
    </lineage>
</organism>
<evidence type="ECO:0000313" key="3">
    <source>
        <dbReference type="EMBL" id="TLS53477.1"/>
    </source>
</evidence>
<dbReference type="EMBL" id="VCIW01000002">
    <property type="protein sequence ID" value="TLS53477.1"/>
    <property type="molecule type" value="Genomic_DNA"/>
</dbReference>
<dbReference type="AlphaFoldDB" id="A0A5R9GAI6"/>
<dbReference type="PANTHER" id="PTHR43574">
    <property type="entry name" value="EPIMERASE-RELATED"/>
    <property type="match status" value="1"/>
</dbReference>
<evidence type="ECO:0000259" key="2">
    <source>
        <dbReference type="Pfam" id="PF01370"/>
    </source>
</evidence>
<keyword evidence="4" id="KW-1185">Reference proteome</keyword>